<dbReference type="OrthoDB" id="18733at10239"/>
<proteinExistence type="predicted"/>
<accession>G9B1L6</accession>
<feature type="transmembrane region" description="Helical" evidence="1">
    <location>
        <begin position="74"/>
        <end position="103"/>
    </location>
</feature>
<reference evidence="2 3" key="1">
    <citation type="submission" date="2013-01" db="EMBL/GenBank/DDBJ databases">
        <title>Large myovirus of Bacillus.</title>
        <authorList>
            <person name="Klumpp J."/>
            <person name="Beyer W."/>
            <person name="Loessner M.J."/>
        </authorList>
    </citation>
    <scope>NUCLEOTIDE SEQUENCE [LARGE SCALE GENOMIC DNA]</scope>
</reference>
<evidence type="ECO:0000313" key="3">
    <source>
        <dbReference type="Proteomes" id="UP000005445"/>
    </source>
</evidence>
<protein>
    <submittedName>
        <fullName evidence="2">Gp115</fullName>
    </submittedName>
</protein>
<dbReference type="KEGG" id="vg:11536771"/>
<keyword evidence="1" id="KW-0472">Membrane</keyword>
<evidence type="ECO:0000256" key="1">
    <source>
        <dbReference type="SAM" id="Phobius"/>
    </source>
</evidence>
<dbReference type="GeneID" id="11536771"/>
<dbReference type="Pfam" id="PF24195">
    <property type="entry name" value="DUF7420"/>
    <property type="match status" value="1"/>
</dbReference>
<dbReference type="InterPro" id="IPR055843">
    <property type="entry name" value="DUF7420"/>
</dbReference>
<evidence type="ECO:0000313" key="2">
    <source>
        <dbReference type="EMBL" id="ADH03261.1"/>
    </source>
</evidence>
<dbReference type="EMBL" id="HM144387">
    <property type="protein sequence ID" value="ADH03261.1"/>
    <property type="molecule type" value="Genomic_DNA"/>
</dbReference>
<keyword evidence="1" id="KW-0812">Transmembrane</keyword>
<feature type="transmembrane region" description="Helical" evidence="1">
    <location>
        <begin position="46"/>
        <end position="68"/>
    </location>
</feature>
<keyword evidence="3" id="KW-1185">Reference proteome</keyword>
<sequence length="127" mass="14160">MSNLDLALCILAASIGVPYGLKLVGVFGQFKEIKAKGETPMVKATLFGMAAAIVVEILVVFTYTQIYFNFIDIHYLTAMVFAISVYLIKDVVTHFAMLGYWGIIVKLNEKKFKESLKRDIRKMGGEA</sequence>
<name>G9B1L6_9CAUD</name>
<feature type="transmembrane region" description="Helical" evidence="1">
    <location>
        <begin position="6"/>
        <end position="25"/>
    </location>
</feature>
<keyword evidence="1" id="KW-1133">Transmembrane helix</keyword>
<dbReference type="Proteomes" id="UP000005445">
    <property type="component" value="Segment"/>
</dbReference>
<organism evidence="2 3">
    <name type="scientific">Bacillus phage W.Ph</name>
    <dbReference type="NCBI Taxonomy" id="764595"/>
    <lineage>
        <taxon>Viruses</taxon>
        <taxon>Duplodnaviria</taxon>
        <taxon>Heunggongvirae</taxon>
        <taxon>Uroviricota</taxon>
        <taxon>Caudoviricetes</taxon>
        <taxon>Herelleviridae</taxon>
        <taxon>Bastillevirinae</taxon>
        <taxon>Wphvirus</taxon>
        <taxon>Wphvirus WPh</taxon>
    </lineage>
</organism>
<dbReference type="RefSeq" id="YP_004957130.1">
    <property type="nucleotide sequence ID" value="NC_016563.1"/>
</dbReference>